<reference evidence="5" key="1">
    <citation type="journal article" date="2023" name="Plant J.">
        <title>Genome sequences and population genomics provide insights into the demographic history, inbreeding, and mutation load of two 'living fossil' tree species of Dipteronia.</title>
        <authorList>
            <person name="Feng Y."/>
            <person name="Comes H.P."/>
            <person name="Chen J."/>
            <person name="Zhu S."/>
            <person name="Lu R."/>
            <person name="Zhang X."/>
            <person name="Li P."/>
            <person name="Qiu J."/>
            <person name="Olsen K.M."/>
            <person name="Qiu Y."/>
        </authorList>
    </citation>
    <scope>NUCLEOTIDE SEQUENCE</scope>
    <source>
        <strain evidence="5">NBL</strain>
    </source>
</reference>
<accession>A0AAE0EFF2</accession>
<feature type="coiled-coil region" evidence="3">
    <location>
        <begin position="413"/>
        <end position="475"/>
    </location>
</feature>
<evidence type="ECO:0000256" key="1">
    <source>
        <dbReference type="ARBA" id="ARBA00005485"/>
    </source>
</evidence>
<evidence type="ECO:0000256" key="2">
    <source>
        <dbReference type="ARBA" id="ARBA00023054"/>
    </source>
</evidence>
<dbReference type="GO" id="GO:0009904">
    <property type="term" value="P:chloroplast accumulation movement"/>
    <property type="evidence" value="ECO:0007669"/>
    <property type="project" value="TreeGrafter"/>
</dbReference>
<sequence>MGEIDTKPIEPVQVALSLFGKKADLTRHMSTTSCSDFENEKEREFEGLLKNLANYKVQLEAKDSAYRQALLKLEYNQKIAQQLSTLLNESEAERGKYVVEYTKATTHIDEVELKLKEMADQLSETCNIREQLLHVLNELKAAQEELFSAETELAFTRDLQFKAMTEAQLLESAANTEKEKAQELLRHVLELKEDVLMSKLSAIETEKLKYKMLSQKDSEIEDLKNQLEIMEELENQFLFRSIFADFLELELKQSNELLNSSKIATSVAQNDLKQLKAEMDEVKKRESEAQIEVALLKSELHRGRSKIAAVEAAEVRVKSVNSGLYRAVQELSVEAEKAKMENQKLKQGDDKIVEFEFINNPQADYKSETEYDAHITISIEEYVSLIKKDEKTDQILVSSSVKDRDKSGYDHELQKLKKELEVTLAKIGEFRSRAEQAITRAEAAEKAKATLEDRLRRWQQRKDTRKAALSALREECAPKEHSFPTYEKLPATYQPLGKDRDWGYPGSPIPRNVDAKAQKALIS</sequence>
<comment type="similarity">
    <text evidence="1">Belongs to the WEB family.</text>
</comment>
<feature type="coiled-coil region" evidence="3">
    <location>
        <begin position="265"/>
        <end position="299"/>
    </location>
</feature>
<dbReference type="GO" id="GO:0009903">
    <property type="term" value="P:chloroplast avoidance movement"/>
    <property type="evidence" value="ECO:0007669"/>
    <property type="project" value="TreeGrafter"/>
</dbReference>
<keyword evidence="6" id="KW-1185">Reference proteome</keyword>
<evidence type="ECO:0000313" key="6">
    <source>
        <dbReference type="Proteomes" id="UP001281410"/>
    </source>
</evidence>
<evidence type="ECO:0000256" key="4">
    <source>
        <dbReference type="SAM" id="MobiDB-lite"/>
    </source>
</evidence>
<dbReference type="PANTHER" id="PTHR32054">
    <property type="entry name" value="HEAVY CHAIN, PUTATIVE, EXPRESSED-RELATED-RELATED"/>
    <property type="match status" value="1"/>
</dbReference>
<comment type="caution">
    <text evidence="5">The sequence shown here is derived from an EMBL/GenBank/DDBJ whole genome shotgun (WGS) entry which is preliminary data.</text>
</comment>
<gene>
    <name evidence="5" type="ORF">Dsin_005664</name>
</gene>
<dbReference type="AlphaFoldDB" id="A0AAE0EFF2"/>
<feature type="region of interest" description="Disordered" evidence="4">
    <location>
        <begin position="494"/>
        <end position="523"/>
    </location>
</feature>
<feature type="coiled-coil region" evidence="3">
    <location>
        <begin position="132"/>
        <end position="236"/>
    </location>
</feature>
<proteinExistence type="inferred from homology"/>
<dbReference type="PANTHER" id="PTHR32054:SF17">
    <property type="entry name" value="EXPRESSED PROTEIN"/>
    <property type="match status" value="1"/>
</dbReference>
<protein>
    <submittedName>
        <fullName evidence="5">Uncharacterized protein</fullName>
    </submittedName>
</protein>
<evidence type="ECO:0000313" key="5">
    <source>
        <dbReference type="EMBL" id="KAK3225802.1"/>
    </source>
</evidence>
<organism evidence="5 6">
    <name type="scientific">Dipteronia sinensis</name>
    <dbReference type="NCBI Taxonomy" id="43782"/>
    <lineage>
        <taxon>Eukaryota</taxon>
        <taxon>Viridiplantae</taxon>
        <taxon>Streptophyta</taxon>
        <taxon>Embryophyta</taxon>
        <taxon>Tracheophyta</taxon>
        <taxon>Spermatophyta</taxon>
        <taxon>Magnoliopsida</taxon>
        <taxon>eudicotyledons</taxon>
        <taxon>Gunneridae</taxon>
        <taxon>Pentapetalae</taxon>
        <taxon>rosids</taxon>
        <taxon>malvids</taxon>
        <taxon>Sapindales</taxon>
        <taxon>Sapindaceae</taxon>
        <taxon>Hippocastanoideae</taxon>
        <taxon>Acereae</taxon>
        <taxon>Dipteronia</taxon>
    </lineage>
</organism>
<name>A0AAE0EFF2_9ROSI</name>
<dbReference type="Proteomes" id="UP001281410">
    <property type="component" value="Unassembled WGS sequence"/>
</dbReference>
<evidence type="ECO:0000256" key="3">
    <source>
        <dbReference type="SAM" id="Coils"/>
    </source>
</evidence>
<dbReference type="EMBL" id="JANJYJ010000002">
    <property type="protein sequence ID" value="KAK3225802.1"/>
    <property type="molecule type" value="Genomic_DNA"/>
</dbReference>
<keyword evidence="2 3" id="KW-0175">Coiled coil</keyword>
<dbReference type="GO" id="GO:0005829">
    <property type="term" value="C:cytosol"/>
    <property type="evidence" value="ECO:0007669"/>
    <property type="project" value="TreeGrafter"/>
</dbReference>